<evidence type="ECO:0000259" key="16">
    <source>
        <dbReference type="Pfam" id="PF00080"/>
    </source>
</evidence>
<dbReference type="PROSITE" id="PS00332">
    <property type="entry name" value="SOD_CU_ZN_2"/>
    <property type="match status" value="1"/>
</dbReference>
<dbReference type="GO" id="GO:0045944">
    <property type="term" value="P:positive regulation of transcription by RNA polymerase II"/>
    <property type="evidence" value="ECO:0007669"/>
    <property type="project" value="EnsemblFungi"/>
</dbReference>
<evidence type="ECO:0000313" key="17">
    <source>
        <dbReference type="EMBL" id="KKA30982.1"/>
    </source>
</evidence>
<dbReference type="Gene3D" id="2.60.40.200">
    <property type="entry name" value="Superoxide dismutase, copper/zinc binding domain"/>
    <property type="match status" value="1"/>
</dbReference>
<dbReference type="PRINTS" id="PR00068">
    <property type="entry name" value="CUZNDISMTASE"/>
</dbReference>
<dbReference type="CDD" id="cd00305">
    <property type="entry name" value="Cu-Zn_Superoxide_Dismutase"/>
    <property type="match status" value="1"/>
</dbReference>
<dbReference type="GO" id="GO:0006878">
    <property type="term" value="P:intracellular copper ion homeostasis"/>
    <property type="evidence" value="ECO:0007669"/>
    <property type="project" value="EnsemblFungi"/>
</dbReference>
<keyword evidence="9 14" id="KW-0862">Zinc</keyword>
<evidence type="ECO:0000256" key="11">
    <source>
        <dbReference type="ARBA" id="ARBA00023002"/>
    </source>
</evidence>
<comment type="function">
    <text evidence="1 14">Destroys radicals which are normally produced within the cells and which are toxic to biological systems.</text>
</comment>
<comment type="cofactor">
    <cofactor evidence="14">
        <name>Cu cation</name>
        <dbReference type="ChEBI" id="CHEBI:23378"/>
    </cofactor>
    <text evidence="14">Binds 1 copper ion per subunit.</text>
</comment>
<dbReference type="OrthoDB" id="2015551at2759"/>
<dbReference type="GO" id="GO:0005507">
    <property type="term" value="F:copper ion binding"/>
    <property type="evidence" value="ECO:0007669"/>
    <property type="project" value="InterPro"/>
</dbReference>
<comment type="caution">
    <text evidence="17">The sequence shown here is derived from an EMBL/GenBank/DDBJ whole genome shotgun (WGS) entry which is preliminary data.</text>
</comment>
<comment type="catalytic activity">
    <reaction evidence="14">
        <text>2 superoxide + 2 H(+) = H2O2 + O2</text>
        <dbReference type="Rhea" id="RHEA:20696"/>
        <dbReference type="ChEBI" id="CHEBI:15378"/>
        <dbReference type="ChEBI" id="CHEBI:15379"/>
        <dbReference type="ChEBI" id="CHEBI:16240"/>
        <dbReference type="ChEBI" id="CHEBI:18421"/>
        <dbReference type="EC" id="1.15.1.1"/>
    </reaction>
</comment>
<dbReference type="Pfam" id="PF00080">
    <property type="entry name" value="Sod_Cu"/>
    <property type="match status" value="1"/>
</dbReference>
<dbReference type="AlphaFoldDB" id="A0A0F4ZKB9"/>
<dbReference type="GO" id="GO:0045454">
    <property type="term" value="P:cell redox homeostasis"/>
    <property type="evidence" value="ECO:0007669"/>
    <property type="project" value="EnsemblFungi"/>
</dbReference>
<dbReference type="EC" id="1.15.1.1" evidence="5 14"/>
<feature type="domain" description="Superoxide dismutase copper/zinc binding" evidence="16">
    <location>
        <begin position="14"/>
        <end position="150"/>
    </location>
</feature>
<evidence type="ECO:0000256" key="6">
    <source>
        <dbReference type="ARBA" id="ARBA00020928"/>
    </source>
</evidence>
<dbReference type="GO" id="GO:0005758">
    <property type="term" value="C:mitochondrial intermembrane space"/>
    <property type="evidence" value="ECO:0007669"/>
    <property type="project" value="EnsemblFungi"/>
</dbReference>
<dbReference type="SUPFAM" id="SSF49329">
    <property type="entry name" value="Cu,Zn superoxide dismutase-like"/>
    <property type="match status" value="1"/>
</dbReference>
<dbReference type="InterPro" id="IPR024134">
    <property type="entry name" value="SOD_Cu/Zn_/chaperone"/>
</dbReference>
<evidence type="ECO:0000256" key="10">
    <source>
        <dbReference type="ARBA" id="ARBA00022862"/>
    </source>
</evidence>
<feature type="region of interest" description="Disordered" evidence="15">
    <location>
        <begin position="125"/>
        <end position="144"/>
    </location>
</feature>
<keyword evidence="7" id="KW-0963">Cytoplasm</keyword>
<evidence type="ECO:0000256" key="7">
    <source>
        <dbReference type="ARBA" id="ARBA00022490"/>
    </source>
</evidence>
<sequence>MVKAVCVVRGDSTVTGTIVFEQASENEPTTITYDISGQDANAKRGMHIHTFGDNTNGCTSAGPHFNPHGKTHGAPSDEARHVGDLGNIETDANGVAKGTITDSLVKLIGPQSVLGRTVVVHAGTDDLGKGENEESLKTGNAGPRPACGVIGISA</sequence>
<dbReference type="GO" id="GO:0006882">
    <property type="term" value="P:intracellular zinc ion homeostasis"/>
    <property type="evidence" value="ECO:0007669"/>
    <property type="project" value="EnsemblFungi"/>
</dbReference>
<comment type="subcellular location">
    <subcellularLocation>
        <location evidence="2">Cytoplasm</location>
    </subcellularLocation>
</comment>
<evidence type="ECO:0000256" key="2">
    <source>
        <dbReference type="ARBA" id="ARBA00004496"/>
    </source>
</evidence>
<evidence type="ECO:0000256" key="9">
    <source>
        <dbReference type="ARBA" id="ARBA00022833"/>
    </source>
</evidence>
<dbReference type="EMBL" id="LAEV01000158">
    <property type="protein sequence ID" value="KKA30982.1"/>
    <property type="molecule type" value="Genomic_DNA"/>
</dbReference>
<dbReference type="GO" id="GO:0006825">
    <property type="term" value="P:copper ion transport"/>
    <property type="evidence" value="ECO:0007669"/>
    <property type="project" value="EnsemblFungi"/>
</dbReference>
<dbReference type="GO" id="GO:0004784">
    <property type="term" value="F:superoxide dismutase activity"/>
    <property type="evidence" value="ECO:0007669"/>
    <property type="project" value="UniProtKB-EC"/>
</dbReference>
<dbReference type="Proteomes" id="UP000033483">
    <property type="component" value="Unassembled WGS sequence"/>
</dbReference>
<dbReference type="GO" id="GO:0031505">
    <property type="term" value="P:fungal-type cell wall organization"/>
    <property type="evidence" value="ECO:0007669"/>
    <property type="project" value="EnsemblFungi"/>
</dbReference>
<feature type="compositionally biased region" description="Basic and acidic residues" evidence="15">
    <location>
        <begin position="125"/>
        <end position="136"/>
    </location>
</feature>
<evidence type="ECO:0000256" key="1">
    <source>
        <dbReference type="ARBA" id="ARBA00003917"/>
    </source>
</evidence>
<organism evidence="17 18">
    <name type="scientific">Thielaviopsis punctulata</name>
    <dbReference type="NCBI Taxonomy" id="72032"/>
    <lineage>
        <taxon>Eukaryota</taxon>
        <taxon>Fungi</taxon>
        <taxon>Dikarya</taxon>
        <taxon>Ascomycota</taxon>
        <taxon>Pezizomycotina</taxon>
        <taxon>Sordariomycetes</taxon>
        <taxon>Hypocreomycetidae</taxon>
        <taxon>Microascales</taxon>
        <taxon>Ceratocystidaceae</taxon>
        <taxon>Thielaviopsis</taxon>
    </lineage>
</organism>
<dbReference type="GO" id="GO:0050821">
    <property type="term" value="P:protein stabilization"/>
    <property type="evidence" value="ECO:0007669"/>
    <property type="project" value="EnsemblFungi"/>
</dbReference>
<evidence type="ECO:0000313" key="18">
    <source>
        <dbReference type="Proteomes" id="UP000033483"/>
    </source>
</evidence>
<accession>A0A0F4ZKB9</accession>
<name>A0A0F4ZKB9_9PEZI</name>
<comment type="subunit">
    <text evidence="4">Homodimer.</text>
</comment>
<dbReference type="GO" id="GO:0016670">
    <property type="term" value="F:oxidoreductase activity, acting on a sulfur group of donors, oxygen as acceptor"/>
    <property type="evidence" value="ECO:0007669"/>
    <property type="project" value="EnsemblFungi"/>
</dbReference>
<evidence type="ECO:0000256" key="4">
    <source>
        <dbReference type="ARBA" id="ARBA00011738"/>
    </source>
</evidence>
<evidence type="ECO:0000256" key="5">
    <source>
        <dbReference type="ARBA" id="ARBA00012682"/>
    </source>
</evidence>
<dbReference type="PROSITE" id="PS00087">
    <property type="entry name" value="SOD_CU_ZN_1"/>
    <property type="match status" value="1"/>
</dbReference>
<evidence type="ECO:0000256" key="15">
    <source>
        <dbReference type="SAM" id="MobiDB-lite"/>
    </source>
</evidence>
<keyword evidence="12 14" id="KW-0186">Copper</keyword>
<dbReference type="GO" id="GO:1902693">
    <property type="term" value="C:superoxide dismutase complex"/>
    <property type="evidence" value="ECO:0007669"/>
    <property type="project" value="EnsemblFungi"/>
</dbReference>
<dbReference type="PANTHER" id="PTHR10003">
    <property type="entry name" value="SUPEROXIDE DISMUTASE CU-ZN -RELATED"/>
    <property type="match status" value="1"/>
</dbReference>
<evidence type="ECO:0000256" key="13">
    <source>
        <dbReference type="ARBA" id="ARBA00023157"/>
    </source>
</evidence>
<evidence type="ECO:0000256" key="3">
    <source>
        <dbReference type="ARBA" id="ARBA00010457"/>
    </source>
</evidence>
<dbReference type="InterPro" id="IPR001424">
    <property type="entry name" value="SOD_Cu_Zn_dom"/>
</dbReference>
<keyword evidence="11 14" id="KW-0560">Oxidoreductase</keyword>
<keyword evidence="13" id="KW-1015">Disulfide bond</keyword>
<keyword evidence="10" id="KW-0049">Antioxidant</keyword>
<evidence type="ECO:0000256" key="8">
    <source>
        <dbReference type="ARBA" id="ARBA00022723"/>
    </source>
</evidence>
<dbReference type="InterPro" id="IPR018152">
    <property type="entry name" value="SOD_Cu/Zn_BS"/>
</dbReference>
<evidence type="ECO:0000256" key="12">
    <source>
        <dbReference type="ARBA" id="ARBA00023008"/>
    </source>
</evidence>
<evidence type="ECO:0000256" key="14">
    <source>
        <dbReference type="RuleBase" id="RU000393"/>
    </source>
</evidence>
<dbReference type="InterPro" id="IPR036423">
    <property type="entry name" value="SOD-like_Cu/Zn_dom_sf"/>
</dbReference>
<gene>
    <name evidence="17" type="ORF">TD95_001335</name>
</gene>
<keyword evidence="18" id="KW-1185">Reference proteome</keyword>
<dbReference type="FunFam" id="2.60.40.200:FF:000001">
    <property type="entry name" value="Superoxide dismutase [Cu-Zn]"/>
    <property type="match status" value="1"/>
</dbReference>
<protein>
    <recommendedName>
        <fullName evidence="6 14">Superoxide dismutase [Cu-Zn]</fullName>
        <ecNumber evidence="5 14">1.15.1.1</ecNumber>
    </recommendedName>
</protein>
<proteinExistence type="inferred from homology"/>
<comment type="cofactor">
    <cofactor evidence="14">
        <name>Zn(2+)</name>
        <dbReference type="ChEBI" id="CHEBI:29105"/>
    </cofactor>
    <text evidence="14">Binds 1 zinc ion per subunit.</text>
</comment>
<comment type="similarity">
    <text evidence="3 14">Belongs to the Cu-Zn superoxide dismutase family.</text>
</comment>
<dbReference type="GO" id="GO:0005829">
    <property type="term" value="C:cytosol"/>
    <property type="evidence" value="ECO:0007669"/>
    <property type="project" value="EnsemblFungi"/>
</dbReference>
<dbReference type="GO" id="GO:1901856">
    <property type="term" value="P:negative regulation of cellular respiration"/>
    <property type="evidence" value="ECO:0007669"/>
    <property type="project" value="EnsemblFungi"/>
</dbReference>
<keyword evidence="8 14" id="KW-0479">Metal-binding</keyword>
<reference evidence="17 18" key="1">
    <citation type="submission" date="2015-03" db="EMBL/GenBank/DDBJ databases">
        <authorList>
            <person name="Radwan O."/>
            <person name="Al-Naeli F.A."/>
            <person name="Rendon G.A."/>
            <person name="Fields C."/>
        </authorList>
    </citation>
    <scope>NUCLEOTIDE SEQUENCE [LARGE SCALE GENOMIC DNA]</scope>
    <source>
        <strain evidence="17">CR-DP1</strain>
    </source>
</reference>
<dbReference type="GO" id="GO:0005634">
    <property type="term" value="C:nucleus"/>
    <property type="evidence" value="ECO:0007669"/>
    <property type="project" value="EnsemblFungi"/>
</dbReference>